<evidence type="ECO:0000313" key="2">
    <source>
        <dbReference type="Proteomes" id="UP000028302"/>
    </source>
</evidence>
<dbReference type="Gene3D" id="3.40.1260.10">
    <property type="entry name" value="DsrEFH-like"/>
    <property type="match status" value="1"/>
</dbReference>
<gene>
    <name evidence="1" type="ORF">C41B8_02982</name>
</gene>
<accession>A0A084IQS6</accession>
<reference evidence="1 2" key="1">
    <citation type="submission" date="2013-03" db="EMBL/GenBank/DDBJ databases">
        <title>Salinisphaera hydrothermalis C41B8 Genome Sequencing.</title>
        <authorList>
            <person name="Li C."/>
            <person name="Lai Q."/>
            <person name="Shao Z."/>
        </authorList>
    </citation>
    <scope>NUCLEOTIDE SEQUENCE [LARGE SCALE GENOMIC DNA]</scope>
    <source>
        <strain evidence="1 2">C41B8</strain>
    </source>
</reference>
<dbReference type="AlphaFoldDB" id="A0A084IQS6"/>
<sequence length="105" mass="11269">MTDTSDQEPLCLLIHAADEASLARARNNARNLLTAEPSAAVEIVLNGPAVAAALATPDDTDRLLRLCANTLANQDLEAPAEIARVKAAVLYIAQRQRDGWAYMRA</sequence>
<comment type="caution">
    <text evidence="1">The sequence shown here is derived from an EMBL/GenBank/DDBJ whole genome shotgun (WGS) entry which is preliminary data.</text>
</comment>
<dbReference type="Proteomes" id="UP000028302">
    <property type="component" value="Unassembled WGS sequence"/>
</dbReference>
<dbReference type="PATRIC" id="fig|1304275.5.peg.606"/>
<dbReference type="SUPFAM" id="SSF75169">
    <property type="entry name" value="DsrEFH-like"/>
    <property type="match status" value="1"/>
</dbReference>
<dbReference type="OrthoDB" id="8665200at2"/>
<dbReference type="InterPro" id="IPR027396">
    <property type="entry name" value="DsrEFH-like"/>
</dbReference>
<evidence type="ECO:0000313" key="1">
    <source>
        <dbReference type="EMBL" id="KEZ79060.1"/>
    </source>
</evidence>
<dbReference type="RefSeq" id="WP_037333668.1">
    <property type="nucleotide sequence ID" value="NZ_APNK01000002.1"/>
</dbReference>
<name>A0A084IQS6_SALHC</name>
<dbReference type="eggNOG" id="COG1416">
    <property type="taxonomic scope" value="Bacteria"/>
</dbReference>
<protein>
    <submittedName>
        <fullName evidence="1">Uncharacterized protein</fullName>
    </submittedName>
</protein>
<organism evidence="1 2">
    <name type="scientific">Salinisphaera hydrothermalis (strain C41B8)</name>
    <dbReference type="NCBI Taxonomy" id="1304275"/>
    <lineage>
        <taxon>Bacteria</taxon>
        <taxon>Pseudomonadati</taxon>
        <taxon>Pseudomonadota</taxon>
        <taxon>Gammaproteobacteria</taxon>
        <taxon>Salinisphaerales</taxon>
        <taxon>Salinisphaeraceae</taxon>
        <taxon>Salinisphaera</taxon>
    </lineage>
</organism>
<dbReference type="EMBL" id="APNK01000002">
    <property type="protein sequence ID" value="KEZ79060.1"/>
    <property type="molecule type" value="Genomic_DNA"/>
</dbReference>
<dbReference type="STRING" id="1304275.C41B8_02982"/>
<keyword evidence="2" id="KW-1185">Reference proteome</keyword>
<proteinExistence type="predicted"/>